<protein>
    <submittedName>
        <fullName evidence="2">Uncharacterized protein</fullName>
    </submittedName>
</protein>
<name>A0AAV7MK90_PLEWA</name>
<sequence length="109" mass="12050">MQFQRLRLPLVPGGYCPASPPHPAAPCVQEDARALRGLSLRDRGRCRAGARPRSLTPDPAARQHAQVPELYQGGVLRREGHLPGERLAQTLLEMREVQEDLVPWQPCGA</sequence>
<organism evidence="2 3">
    <name type="scientific">Pleurodeles waltl</name>
    <name type="common">Iberian ribbed newt</name>
    <dbReference type="NCBI Taxonomy" id="8319"/>
    <lineage>
        <taxon>Eukaryota</taxon>
        <taxon>Metazoa</taxon>
        <taxon>Chordata</taxon>
        <taxon>Craniata</taxon>
        <taxon>Vertebrata</taxon>
        <taxon>Euteleostomi</taxon>
        <taxon>Amphibia</taxon>
        <taxon>Batrachia</taxon>
        <taxon>Caudata</taxon>
        <taxon>Salamandroidea</taxon>
        <taxon>Salamandridae</taxon>
        <taxon>Pleurodelinae</taxon>
        <taxon>Pleurodeles</taxon>
    </lineage>
</organism>
<dbReference type="AlphaFoldDB" id="A0AAV7MK90"/>
<evidence type="ECO:0000313" key="3">
    <source>
        <dbReference type="Proteomes" id="UP001066276"/>
    </source>
</evidence>
<gene>
    <name evidence="2" type="ORF">NDU88_001168</name>
</gene>
<comment type="caution">
    <text evidence="2">The sequence shown here is derived from an EMBL/GenBank/DDBJ whole genome shotgun (WGS) entry which is preliminary data.</text>
</comment>
<evidence type="ECO:0000256" key="1">
    <source>
        <dbReference type="SAM" id="MobiDB-lite"/>
    </source>
</evidence>
<reference evidence="2" key="1">
    <citation type="journal article" date="2022" name="bioRxiv">
        <title>Sequencing and chromosome-scale assembly of the giantPleurodeles waltlgenome.</title>
        <authorList>
            <person name="Brown T."/>
            <person name="Elewa A."/>
            <person name="Iarovenko S."/>
            <person name="Subramanian E."/>
            <person name="Araus A.J."/>
            <person name="Petzold A."/>
            <person name="Susuki M."/>
            <person name="Suzuki K.-i.T."/>
            <person name="Hayashi T."/>
            <person name="Toyoda A."/>
            <person name="Oliveira C."/>
            <person name="Osipova E."/>
            <person name="Leigh N.D."/>
            <person name="Simon A."/>
            <person name="Yun M.H."/>
        </authorList>
    </citation>
    <scope>NUCLEOTIDE SEQUENCE</scope>
    <source>
        <strain evidence="2">20211129_DDA</strain>
        <tissue evidence="2">Liver</tissue>
    </source>
</reference>
<feature type="region of interest" description="Disordered" evidence="1">
    <location>
        <begin position="46"/>
        <end position="68"/>
    </location>
</feature>
<evidence type="ECO:0000313" key="2">
    <source>
        <dbReference type="EMBL" id="KAJ1103747.1"/>
    </source>
</evidence>
<dbReference type="EMBL" id="JANPWB010000013">
    <property type="protein sequence ID" value="KAJ1103747.1"/>
    <property type="molecule type" value="Genomic_DNA"/>
</dbReference>
<keyword evidence="3" id="KW-1185">Reference proteome</keyword>
<proteinExistence type="predicted"/>
<dbReference type="Proteomes" id="UP001066276">
    <property type="component" value="Chromosome 9"/>
</dbReference>
<accession>A0AAV7MK90</accession>